<proteinExistence type="predicted"/>
<dbReference type="Proteomes" id="UP000660110">
    <property type="component" value="Unassembled WGS sequence"/>
</dbReference>
<feature type="transmembrane region" description="Helical" evidence="1">
    <location>
        <begin position="26"/>
        <end position="45"/>
    </location>
</feature>
<feature type="transmembrane region" description="Helical" evidence="1">
    <location>
        <begin position="57"/>
        <end position="77"/>
    </location>
</feature>
<dbReference type="AlphaFoldDB" id="A0A917B0H5"/>
<reference evidence="2" key="1">
    <citation type="journal article" date="2014" name="Int. J. Syst. Evol. Microbiol.">
        <title>Complete genome sequence of Corynebacterium casei LMG S-19264T (=DSM 44701T), isolated from a smear-ripened cheese.</title>
        <authorList>
            <consortium name="US DOE Joint Genome Institute (JGI-PGF)"/>
            <person name="Walter F."/>
            <person name="Albersmeier A."/>
            <person name="Kalinowski J."/>
            <person name="Ruckert C."/>
        </authorList>
    </citation>
    <scope>NUCLEOTIDE SEQUENCE</scope>
    <source>
        <strain evidence="2">CGMCC 1.12153</strain>
    </source>
</reference>
<name>A0A917B0H5_HALAA</name>
<feature type="transmembrane region" description="Helical" evidence="1">
    <location>
        <begin position="92"/>
        <end position="114"/>
    </location>
</feature>
<sequence length="129" mass="15134">MVDFSILDAVYNWFDEDLLRIFGLEAWHLLFSLVFLLMAGTMWMVKPLIEWMTAKNWLVLLSYVNCIFVGFLFLQLIDRYSYDGQATNLPAYFWSISLLAMSTYGILLVFVRSVKKMAKIIRKRSKKVA</sequence>
<dbReference type="EMBL" id="BMEL01000001">
    <property type="protein sequence ID" value="GGF12399.1"/>
    <property type="molecule type" value="Genomic_DNA"/>
</dbReference>
<evidence type="ECO:0000256" key="1">
    <source>
        <dbReference type="SAM" id="Phobius"/>
    </source>
</evidence>
<reference evidence="2" key="2">
    <citation type="submission" date="2020-09" db="EMBL/GenBank/DDBJ databases">
        <authorList>
            <person name="Sun Q."/>
            <person name="Zhou Y."/>
        </authorList>
    </citation>
    <scope>NUCLEOTIDE SEQUENCE</scope>
    <source>
        <strain evidence="2">CGMCC 1.12153</strain>
    </source>
</reference>
<dbReference type="RefSeq" id="WP_188376245.1">
    <property type="nucleotide sequence ID" value="NZ_BMEL01000001.1"/>
</dbReference>
<keyword evidence="3" id="KW-1185">Reference proteome</keyword>
<protein>
    <submittedName>
        <fullName evidence="2">Uncharacterized protein</fullName>
    </submittedName>
</protein>
<gene>
    <name evidence="2" type="ORF">GCM10010954_08870</name>
</gene>
<organism evidence="2 3">
    <name type="scientific">Halobacillus andaensis</name>
    <dbReference type="NCBI Taxonomy" id="1176239"/>
    <lineage>
        <taxon>Bacteria</taxon>
        <taxon>Bacillati</taxon>
        <taxon>Bacillota</taxon>
        <taxon>Bacilli</taxon>
        <taxon>Bacillales</taxon>
        <taxon>Bacillaceae</taxon>
        <taxon>Halobacillus</taxon>
    </lineage>
</organism>
<keyword evidence="1" id="KW-0472">Membrane</keyword>
<comment type="caution">
    <text evidence="2">The sequence shown here is derived from an EMBL/GenBank/DDBJ whole genome shotgun (WGS) entry which is preliminary data.</text>
</comment>
<evidence type="ECO:0000313" key="3">
    <source>
        <dbReference type="Proteomes" id="UP000660110"/>
    </source>
</evidence>
<keyword evidence="1" id="KW-0812">Transmembrane</keyword>
<keyword evidence="1" id="KW-1133">Transmembrane helix</keyword>
<evidence type="ECO:0000313" key="2">
    <source>
        <dbReference type="EMBL" id="GGF12399.1"/>
    </source>
</evidence>
<accession>A0A917B0H5</accession>